<feature type="domain" description="AsmA" evidence="2">
    <location>
        <begin position="4"/>
        <end position="247"/>
    </location>
</feature>
<dbReference type="PANTHER" id="PTHR30441:SF4">
    <property type="entry name" value="PROTEIN ASMA"/>
    <property type="match status" value="1"/>
</dbReference>
<sequence length="666" mass="69479">MRWLFRIVLTLVTLVVVAVVALLLVPTDRVASLAAERFQAATGRSLVIEGPVRATLWPRIGVRAEGIQIANADWSDAGPMVQAEALDIGVSLPSLFGESVVVERLEVTGARLILEKAADGRANWEMSGPASQGSSGLPAGAASRQISIDRAILSGADVQYIDRATGTTTRLRAVDVSASLPDLTGPVTLEWSALMGSVALGGQATIGGLQSLLDGELTSVAGSLTSGATRIEFDGRADVDPLSLQGELSASSSDEFALVQAFGLAAPDVPSGLGADRISVETTLTFAPAGSLHLRGLEVALDQNTLSGGADITFGTDRPKITATLSAPTLDLTGLSREGQGGESALVAESGWGREALDVSGLFAADADITFSSGPITLGDATLDRVSLATTVDRGRAVVTLQPVVAYGGTVTGEVVVNGRGGLSSRANLDLKGLQMQPFLTEFADMDRLIGQADVSLRLLGVGDTMQALMDSLNGSLSVNIGQGELLGLDIPGMIRTLDTSYRGPGQKTIFNGVSASFAVSEGVARGDDLSFQAPLLASTGAGSIDIGAQSLDYRLMPTLRRNADSEGVTVPILITGAWSDPRIRPDLEWLARQELEARAKEEAAKLEARVRQEAEEARARAEAQARSRIAEELEVDPAALGSREAIEDAIKDRVGEQLLDLLGNR</sequence>
<dbReference type="InterPro" id="IPR007844">
    <property type="entry name" value="AsmA"/>
</dbReference>
<feature type="domain" description="AsmA" evidence="2">
    <location>
        <begin position="263"/>
        <end position="528"/>
    </location>
</feature>
<evidence type="ECO:0000313" key="4">
    <source>
        <dbReference type="Proteomes" id="UP000786693"/>
    </source>
</evidence>
<dbReference type="InterPro" id="IPR052894">
    <property type="entry name" value="AsmA-related"/>
</dbReference>
<comment type="caution">
    <text evidence="3">The sequence shown here is derived from an EMBL/GenBank/DDBJ whole genome shotgun (WGS) entry which is preliminary data.</text>
</comment>
<dbReference type="Pfam" id="PF05170">
    <property type="entry name" value="AsmA"/>
    <property type="match status" value="2"/>
</dbReference>
<dbReference type="RefSeq" id="WP_220747545.1">
    <property type="nucleotide sequence ID" value="NZ_BPFH01000001.1"/>
</dbReference>
<feature type="coiled-coil region" evidence="1">
    <location>
        <begin position="593"/>
        <end position="632"/>
    </location>
</feature>
<keyword evidence="4" id="KW-1185">Reference proteome</keyword>
<proteinExistence type="predicted"/>
<protein>
    <submittedName>
        <fullName evidence="3">Cell envelope biogenesis protein AsmA</fullName>
    </submittedName>
</protein>
<dbReference type="PANTHER" id="PTHR30441">
    <property type="entry name" value="DUF748 DOMAIN-CONTAINING PROTEIN"/>
    <property type="match status" value="1"/>
</dbReference>
<evidence type="ECO:0000313" key="3">
    <source>
        <dbReference type="EMBL" id="GIT94045.1"/>
    </source>
</evidence>
<name>A0ABQ4NI06_9RHOB</name>
<reference evidence="3 4" key="1">
    <citation type="submission" date="2021-05" db="EMBL/GenBank/DDBJ databases">
        <title>Bacteria Genome sequencing.</title>
        <authorList>
            <person name="Takabe Y."/>
            <person name="Nakajima Y."/>
            <person name="Suzuki S."/>
            <person name="Shiozaki T."/>
        </authorList>
    </citation>
    <scope>NUCLEOTIDE SEQUENCE [LARGE SCALE GENOMIC DNA]</scope>
    <source>
        <strain evidence="3 4">AI_62</strain>
    </source>
</reference>
<dbReference type="Proteomes" id="UP000786693">
    <property type="component" value="Unassembled WGS sequence"/>
</dbReference>
<dbReference type="EMBL" id="BPFH01000001">
    <property type="protein sequence ID" value="GIT94045.1"/>
    <property type="molecule type" value="Genomic_DNA"/>
</dbReference>
<organism evidence="3 4">
    <name type="scientific">Jannaschia pagri</name>
    <dbReference type="NCBI Taxonomy" id="2829797"/>
    <lineage>
        <taxon>Bacteria</taxon>
        <taxon>Pseudomonadati</taxon>
        <taxon>Pseudomonadota</taxon>
        <taxon>Alphaproteobacteria</taxon>
        <taxon>Rhodobacterales</taxon>
        <taxon>Roseobacteraceae</taxon>
        <taxon>Jannaschia</taxon>
    </lineage>
</organism>
<accession>A0ABQ4NI06</accession>
<evidence type="ECO:0000256" key="1">
    <source>
        <dbReference type="SAM" id="Coils"/>
    </source>
</evidence>
<evidence type="ECO:0000259" key="2">
    <source>
        <dbReference type="Pfam" id="PF05170"/>
    </source>
</evidence>
<keyword evidence="1" id="KW-0175">Coiled coil</keyword>
<gene>
    <name evidence="3" type="primary">amsA</name>
    <name evidence="3" type="ORF">JANAI62_06680</name>
</gene>